<dbReference type="AlphaFoldDB" id="A0A7K1FF08"/>
<dbReference type="EMBL" id="WLYK01000001">
    <property type="protein sequence ID" value="MTD12678.1"/>
    <property type="molecule type" value="Genomic_DNA"/>
</dbReference>
<evidence type="ECO:0000256" key="1">
    <source>
        <dbReference type="SAM" id="MobiDB-lite"/>
    </source>
</evidence>
<proteinExistence type="predicted"/>
<dbReference type="Gene3D" id="3.30.530.20">
    <property type="match status" value="1"/>
</dbReference>
<reference evidence="2 3" key="1">
    <citation type="submission" date="2019-11" db="EMBL/GenBank/DDBJ databases">
        <authorList>
            <person name="Jiang L.-Q."/>
        </authorList>
    </citation>
    <scope>NUCLEOTIDE SEQUENCE [LARGE SCALE GENOMIC DNA]</scope>
    <source>
        <strain evidence="2 3">YIM 132087</strain>
    </source>
</reference>
<keyword evidence="3" id="KW-1185">Reference proteome</keyword>
<evidence type="ECO:0000313" key="2">
    <source>
        <dbReference type="EMBL" id="MTD12678.1"/>
    </source>
</evidence>
<accession>A0A7K1FF08</accession>
<name>A0A7K1FF08_9ACTN</name>
<feature type="region of interest" description="Disordered" evidence="1">
    <location>
        <begin position="1"/>
        <end position="22"/>
    </location>
</feature>
<protein>
    <submittedName>
        <fullName evidence="2">SRPBCC family protein</fullName>
    </submittedName>
</protein>
<gene>
    <name evidence="2" type="ORF">GIS00_01795</name>
</gene>
<comment type="caution">
    <text evidence="2">The sequence shown here is derived from an EMBL/GenBank/DDBJ whole genome shotgun (WGS) entry which is preliminary data.</text>
</comment>
<sequence>MGASGRSPIASGPPGAPMNSTPIHVSVSVESDIDPVTLYDLVSDITTVGDRSPETVSARWTGELREPVVGARFKGSNRLGMLRWSTRATVTAADRGSRFAFRVAGTGGPLWTYTFSPRPDGAHGCVVTESVEQFEPSPGIQQWLRRRAGVTDRAAHLAAGMRTTLDRLCAAASPVVSGKS</sequence>
<dbReference type="Pfam" id="PF10604">
    <property type="entry name" value="Polyketide_cyc2"/>
    <property type="match status" value="1"/>
</dbReference>
<dbReference type="CDD" id="cd07812">
    <property type="entry name" value="SRPBCC"/>
    <property type="match status" value="1"/>
</dbReference>
<dbReference type="SUPFAM" id="SSF55961">
    <property type="entry name" value="Bet v1-like"/>
    <property type="match status" value="1"/>
</dbReference>
<dbReference type="Proteomes" id="UP000460221">
    <property type="component" value="Unassembled WGS sequence"/>
</dbReference>
<dbReference type="InterPro" id="IPR023393">
    <property type="entry name" value="START-like_dom_sf"/>
</dbReference>
<organism evidence="2 3">
    <name type="scientific">Nakamurella alba</name>
    <dbReference type="NCBI Taxonomy" id="2665158"/>
    <lineage>
        <taxon>Bacteria</taxon>
        <taxon>Bacillati</taxon>
        <taxon>Actinomycetota</taxon>
        <taxon>Actinomycetes</taxon>
        <taxon>Nakamurellales</taxon>
        <taxon>Nakamurellaceae</taxon>
        <taxon>Nakamurella</taxon>
    </lineage>
</organism>
<evidence type="ECO:0000313" key="3">
    <source>
        <dbReference type="Proteomes" id="UP000460221"/>
    </source>
</evidence>
<dbReference type="InterPro" id="IPR019587">
    <property type="entry name" value="Polyketide_cyclase/dehydratase"/>
</dbReference>